<dbReference type="VEuPathDB" id="TriTrypDB:TcCL_ESM01813"/>
<feature type="compositionally biased region" description="Basic and acidic residues" evidence="1">
    <location>
        <begin position="2220"/>
        <end position="2234"/>
    </location>
</feature>
<comment type="caution">
    <text evidence="2">The sequence shown here is derived from an EMBL/GenBank/DDBJ whole genome shotgun (WGS) entry which is preliminary data.</text>
</comment>
<dbReference type="VEuPathDB" id="TriTrypDB:TcCLB.503989.50"/>
<feature type="compositionally biased region" description="Acidic residues" evidence="1">
    <location>
        <begin position="2208"/>
        <end position="2219"/>
    </location>
</feature>
<dbReference type="Proteomes" id="UP000246078">
    <property type="component" value="Unassembled WGS sequence"/>
</dbReference>
<evidence type="ECO:0000313" key="2">
    <source>
        <dbReference type="EMBL" id="PWV11897.1"/>
    </source>
</evidence>
<dbReference type="VEuPathDB" id="TriTrypDB:TcCL_ESM01811"/>
<feature type="compositionally biased region" description="Low complexity" evidence="1">
    <location>
        <begin position="3190"/>
        <end position="3215"/>
    </location>
</feature>
<reference evidence="2 3" key="1">
    <citation type="journal article" date="2018" name="Microb. Genom.">
        <title>Expanding an expanded genome: long-read sequencing of Trypanosoma cruzi.</title>
        <authorList>
            <person name="Berna L."/>
            <person name="Rodriguez M."/>
            <person name="Chiribao M.L."/>
            <person name="Parodi-Talice A."/>
            <person name="Pita S."/>
            <person name="Rijo G."/>
            <person name="Alvarez-Valin F."/>
            <person name="Robello C."/>
        </authorList>
    </citation>
    <scope>NUCLEOTIDE SEQUENCE [LARGE SCALE GENOMIC DNA]</scope>
    <source>
        <strain evidence="2 3">TCC</strain>
    </source>
</reference>
<dbReference type="EMBL" id="PRFC01000055">
    <property type="protein sequence ID" value="PWV11897.1"/>
    <property type="molecule type" value="Genomic_DNA"/>
</dbReference>
<accession>A0A2V2WTY3</accession>
<dbReference type="VEuPathDB" id="TriTrypDB:TcG_00181"/>
<dbReference type="VEuPathDB" id="TriTrypDB:TcCLB.504207.29"/>
<dbReference type="VEuPathDB" id="TriTrypDB:TCDM_05079"/>
<dbReference type="VEuPathDB" id="TriTrypDB:TcCLB.510727.9"/>
<dbReference type="VEuPathDB" id="TriTrypDB:ECC02_003674"/>
<feature type="compositionally biased region" description="Polar residues" evidence="1">
    <location>
        <begin position="3170"/>
        <end position="3181"/>
    </location>
</feature>
<feature type="region of interest" description="Disordered" evidence="1">
    <location>
        <begin position="3151"/>
        <end position="3225"/>
    </location>
</feature>
<dbReference type="VEuPathDB" id="TriTrypDB:C4B63_17g248"/>
<dbReference type="VEuPathDB" id="TriTrypDB:TCSYLVIO_004130"/>
<organism evidence="2 3">
    <name type="scientific">Trypanosoma cruzi</name>
    <dbReference type="NCBI Taxonomy" id="5693"/>
    <lineage>
        <taxon>Eukaryota</taxon>
        <taxon>Discoba</taxon>
        <taxon>Euglenozoa</taxon>
        <taxon>Kinetoplastea</taxon>
        <taxon>Metakinetoplastina</taxon>
        <taxon>Trypanosomatida</taxon>
        <taxon>Trypanosomatidae</taxon>
        <taxon>Trypanosoma</taxon>
        <taxon>Schizotrypanum</taxon>
    </lineage>
</organism>
<dbReference type="VEuPathDB" id="TriTrypDB:TcBrA4_0103560"/>
<feature type="compositionally biased region" description="Acidic residues" evidence="1">
    <location>
        <begin position="3216"/>
        <end position="3225"/>
    </location>
</feature>
<feature type="region of interest" description="Disordered" evidence="1">
    <location>
        <begin position="2163"/>
        <end position="2241"/>
    </location>
</feature>
<feature type="region of interest" description="Disordered" evidence="1">
    <location>
        <begin position="1288"/>
        <end position="1310"/>
    </location>
</feature>
<evidence type="ECO:0000313" key="3">
    <source>
        <dbReference type="Proteomes" id="UP000246078"/>
    </source>
</evidence>
<name>A0A2V2WTY3_TRYCR</name>
<dbReference type="VEuPathDB" id="TriTrypDB:BCY84_18321"/>
<dbReference type="VEuPathDB" id="TriTrypDB:TcYC6_0052490"/>
<dbReference type="VEuPathDB" id="TriTrypDB:TcCL_ESM01814"/>
<protein>
    <submittedName>
        <fullName evidence="2">Uncharacterized protein</fullName>
    </submittedName>
</protein>
<dbReference type="VEuPathDB" id="TriTrypDB:Tc_MARK_2876"/>
<sequence length="3225" mass="360468">MSHAEHLGTAFANIVYAFLITIDTEDYDAFICRMFERESREKRTLIAFLMKKRAVYFSLLNDVLEKEEGAEGEGSRLADSWNQDSERRSLRFPQEMPDAPVVGSLERNMAINDVVAQLTIVRNAFLENILKIPGTVPSGRHPAIHRSLQQIPNVSLNTLVEGVTKTIMDVVLSLCNKIEQRYSSSLFSRSIVVADRSLRSDCTGQGDCTLIQMLSSAVEIIWAYSLYFILASKDVVHIRSGGFVQCSRFLLRDLSMNSVGETTSFRPSLCDLPPVFFLSFDLAMKLEEHFHGVLTSGSVLSTPSGMHLLLLSRSCYELLTQLDETLTEDVWKGMINTCASVMKLTRRSSQDWEDVDWSNLIHEADPSHSTADHGCLVQDLIFIWRRQHGWWGTSMDDKSHVADNLRANSLPIFLREYPSSFFSSRFKETIAIVLDVCGLSKTSNGGKNERTIGDIFNGLYRCMMHLCYIFNHRVATHALLNDLLDLLRKMLVLSKKERRLKELVTIVLSLCLLPQSFPHGSVYSDTQQQRCVCAEKVVESLLDEIDNWRKAKNAICYALSMAALLSRCSLKELERRLPLFFDTMESWFASANNMERIAILHSTLHAGGLLCDVCANNDSASPYKWNDSISSFFRSVEKMLLNGIGSKPWKNAPFSSSCIEIASDLLVFTLQQEPFQSSALHWLARLMETKAKSRTLSKSGISAVVTRGRLIAIRTIWALFELYYCGSHSVVSHGGIAAKDIFLACSHTSENRNRLCALYNTPLDQKGSIKETIIGFIALHGTCYRPVVATVEALAIFWRGGHLKNVINFVRTSEETRQGITELREAAFHYAGQIHKNGYSEENMEYAHQLVPIFLIARFWDPPQVLLEYNLALPMLLVGPKTPLYDAVSNIVFPFYFLKRNEQGMWSWALALHRLVECIIVLLGNDEDDRVAHLAEYVVLHLMNLRDRMESLVNEELCAVKPEENGVAGFPFSKNSYDKESYHKKLASCRSKWAWLLNVLDMSPLSPKESLSSTDSQNWCAVPAVRNAALVDLLEGLAVVLLGHTKLQVRRNALFLLELVSSLLRLQRIHCGATSQVTDSSHLDDNHYNAHDPMLSTLKASRPSVGAEEPRYPRVAVADIFEELGEQFDEMYASNKERYVPLVHVFEGRSPSLASSINDKLTEDAKHRVSRDAWSKPSFYHKVPDCLHPSTIGRESTLAATSFGVHCLSDDGTTPHFVFVSTTALALLMYGYCPGSVLVRVVCAIAGEIVERGVKRYIERSSPVWRSCYALNFLLLCVDNVKSSPDANRLTRGGERNRPGHQQGGNSTFVGATDDLKDVDWQIVNRYAAYQNLMNVVTVPLLLNEINTENISPSFLDMMQYLLLGPMEYVATGNTSLVTYCGIMDSDHPIVTAMHDILAVGRSKTRGGKQVIFHTCYVVLLPMILVISRRYFVKPPFVPGWKQNTVATQRARMETVLQGVIDSLLLGDSNGKEYAGEHDNEHGLSAESLSRMLYEGNGVSVRSCLSLQSLPSVIAQSEGKPTSNGDTLNEVKLTVFLRGVLCDVIALVYSKDAKFLEPQMKSKFLTKVLYSLKYQVLWFLQGNASYPGKGFGQKLPKNMNAGMEKSILALQTVVSSLVQPTLQRNQLELAFAIINTFGIKFFQWLQESLPIDCKNLETYAPSVFGLAVTLLVADSPLRDSVFCLLCKLPLGSPVHRNFFSVIVTACSSMWDGRKGPLLSQKHYGKATSSFARSFASYDAPLSSLSNTWRNDCATLELKNMGSVIYYALAYLYRDGTFGYFFDSTVRSKAYDLLVLLCGEAPAEPMADPLDDWLCLLLKACRQGGGEVESDNRLVQNLFVMASEDILSVGRKSSSAIERQRIALSLLSFFLRRVRPTESNLRTVLRVTQACRNTSSELALATLWGGWIAYEGRERERFTSLLVLSSMDLADKRVVTQYIDSYINHEMAMRGKGQDGKLDGRSRGAYYGFLLFSLYQMRLLRHIVSHNDDKSKTNLEPLGESTLNNMQQSDWGWQSLIAWSSFGPGSLDSQANRKMELNVKLKSKFLWIINENIWRISLKLTNENLKKNFGVHSFGETLTERSMSRESGKFVEDSAMLQELGFVKPLLSVLFFASWAIRRLQQRDWRLWKELHRDLSSITGLTMRDSATDLKPVVTPNMFLSSLEDQTTSESETDDSAEHLGSVAERNTHSDYQTSSTWEDHKVDNTMADQDEDGDEEEQEREGNAEVEAGHHSEESSVGTVVVNADVPKVSVTEVIASNMKQAAKLKREEKLKRASRINDPLRLLQRDFVALFLHFACLLLVHMGFGEMRCREESDELSSRFHVLETAFEVLGILLKETASEGICRSSSSLKNWLKVTFARLKRCEAMKRDSKNFNDTGSSLTFETSLFFGGNAFDVGCSDSPSSSVELVLKELFFNITGQGRNVRGRHFLLRCLHEFSTWLQHNSYEEGEAKVRLHTLHSYISLLSLKVARVISFCLSCTTGVLVVGRDCQHKWMEKTAMQLAGESAFRRFLNALLHQTNALQNDSSSSLKEPFVRAQGHAFCTSVLRSLACLLSDIIIHEIYYCTGTLTKEVEERKQDALSLSTPFGDNSSFPAHNLLTSFWTGFAFLLDSNTWQAACDLLAVFHRYGCAEFLGTISSPPFSSLYSLGLNIAPDLAAVQLVFLHQGKELTTSRNVWRHAAFSAEEDHSLDHAVDVVLNYLNEYAGEKEEPAVFLAFTELLLLCDWKSLDYEKCAPKFTAFTKTEAFGDPQCQQYRVLSTQRDACPPRSSVFRPFASYVCYFAESWKRGLLLLSPGSERTSEGLSSRIMFVLGEFFQIALKVFGVSSVDVLLRRVIGGNAWKRGSVGMTSSCSKSHHTDLCSLHSCVDLARESHKLTEEHVSLFQHKFETIVVAPLIFLFQSPETPLPLWSKILALVAALLRYHEQNHGFVTDQLLKFLPDIERGLGVGTAYNSFTDETPLNDRLVVLVLADEVSSKVKSLRLAAWTKIPCPSPFDSGNGVSLLASLLDNHSVLKTLVDKLANDPFSAQSIANVGKNAPTEFVGDRTTSTVSSRTEEWELRHVQNVSKWSHEGSDSEDVKAFHPMATPRPAANHPDEGDLSSLIIQRVQSHSTVSTSHRFGGYVYETLTGANDVVQLTGQLPLEYYSVAPKGTPSTSPVAAAERAMDPEQPSTTAEKTLSKNGFVPPGITMMLASSTSTTAVTSLSNSAENSSASSDDDSAASFT</sequence>
<dbReference type="VEuPathDB" id="TriTrypDB:C3747_55g29"/>
<gene>
    <name evidence="2" type="ORF">C3747_55g29</name>
</gene>
<proteinExistence type="predicted"/>
<evidence type="ECO:0000256" key="1">
    <source>
        <dbReference type="SAM" id="MobiDB-lite"/>
    </source>
</evidence>
<dbReference type="VEuPathDB" id="TriTrypDB:TcG_00182"/>
<dbReference type="VEuPathDB" id="TriTrypDB:TCDM_05078"/>
<dbReference type="VEuPathDB" id="TriTrypDB:C4B63_17g247"/>
<dbReference type="VEuPathDB" id="TriTrypDB:TcCL_ESM01812"/>